<dbReference type="PIRSF" id="PIRSF500136">
    <property type="entry name" value="UDP_ManNAc_DH"/>
    <property type="match status" value="1"/>
</dbReference>
<dbReference type="InterPro" id="IPR008927">
    <property type="entry name" value="6-PGluconate_DH-like_C_sf"/>
</dbReference>
<dbReference type="InterPro" id="IPR001732">
    <property type="entry name" value="UDP-Glc/GDP-Man_DH_N"/>
</dbReference>
<dbReference type="AlphaFoldDB" id="A2BMN3"/>
<dbReference type="Proteomes" id="UP000002593">
    <property type="component" value="Chromosome"/>
</dbReference>
<keyword evidence="8" id="KW-0812">Transmembrane</keyword>
<dbReference type="EC" id="1.1.1.336" evidence="1"/>
<dbReference type="SUPFAM" id="SSF52413">
    <property type="entry name" value="UDP-glucose/GDP-mannose dehydrogenase C-terminal domain"/>
    <property type="match status" value="1"/>
</dbReference>
<dbReference type="Gene3D" id="3.40.50.720">
    <property type="entry name" value="NAD(P)-binding Rossmann-like Domain"/>
    <property type="match status" value="2"/>
</dbReference>
<feature type="transmembrane region" description="Helical" evidence="8">
    <location>
        <begin position="20"/>
        <end position="38"/>
    </location>
</feature>
<name>A2BMN3_HYPBU</name>
<keyword evidence="3" id="KW-0560">Oxidoreductase</keyword>
<evidence type="ECO:0000256" key="2">
    <source>
        <dbReference type="ARBA" id="ARBA00016796"/>
    </source>
</evidence>
<dbReference type="STRING" id="415426.Hbut_1420"/>
<dbReference type="SUPFAM" id="SSF48179">
    <property type="entry name" value="6-phosphogluconate dehydrogenase C-terminal domain-like"/>
    <property type="match status" value="1"/>
</dbReference>
<sequence length="453" mass="49989">MQPGSWLDELREKLRENRVVVGVVGLGYVGLPLSLLYASKGFRVIGYDIDQGRVEAIRRGRSYINYIPDHEVARVVKEGLLEAYTSPEPLHEADFILVTVPTPLRCNGLPDLSYVRSAARSVGRVLRRGQVVVLESSTYPGTTREVLAPILEEESGLRVVRDFGVAYSPERINPGDTRYKLEDIPKVVGGITPEITDIVAEFYSKAFKYVVKVKDCKTAEATKMLENMFRYINIALVNELAVAFEKMGINVWEVIEAAKTKPFGFMAFYPGPGVGGHCIPVDPFYLRYSAWRHGAVLRLVEVAASINNYMPVHVVNLVEEGLAKLGKRIRGARVAVLGLAYKPDVNDARESPSIRIIEELVERGAVVRVHDPLVESVKTVYGVFQSTVDPLELVGWADAVVIAVNHTAYHSKELVTKLLNPGKELVVVDTRNLLSGARPGPGVVLLRLGAPHS</sequence>
<keyword evidence="8" id="KW-1133">Transmembrane helix</keyword>
<dbReference type="eggNOG" id="arCOG00252">
    <property type="taxonomic scope" value="Archaea"/>
</dbReference>
<dbReference type="OrthoDB" id="372050at2157"/>
<feature type="domain" description="UDP-glucose/GDP-mannose dehydrogenase C-terminal" evidence="9">
    <location>
        <begin position="335"/>
        <end position="436"/>
    </location>
</feature>
<evidence type="ECO:0000256" key="7">
    <source>
        <dbReference type="PIRNR" id="PIRNR000124"/>
    </source>
</evidence>
<dbReference type="InterPro" id="IPR014026">
    <property type="entry name" value="UDP-Glc/GDP-Man_DH_dimer"/>
</dbReference>
<evidence type="ECO:0000256" key="6">
    <source>
        <dbReference type="ARBA" id="ARBA00049130"/>
    </source>
</evidence>
<dbReference type="Pfam" id="PF00984">
    <property type="entry name" value="UDPG_MGDP_dh"/>
    <property type="match status" value="1"/>
</dbReference>
<dbReference type="EMBL" id="CP000493">
    <property type="protein sequence ID" value="ABM81244.1"/>
    <property type="molecule type" value="Genomic_DNA"/>
</dbReference>
<evidence type="ECO:0000259" key="9">
    <source>
        <dbReference type="SMART" id="SM00984"/>
    </source>
</evidence>
<dbReference type="KEGG" id="hbu:Hbut_1420"/>
<evidence type="ECO:0000313" key="11">
    <source>
        <dbReference type="Proteomes" id="UP000002593"/>
    </source>
</evidence>
<dbReference type="EnsemblBacteria" id="ABM81244">
    <property type="protein sequence ID" value="ABM81244"/>
    <property type="gene ID" value="Hbut_1420"/>
</dbReference>
<dbReference type="NCBIfam" id="TIGR03026">
    <property type="entry name" value="NDP-sugDHase"/>
    <property type="match status" value="1"/>
</dbReference>
<evidence type="ECO:0000256" key="1">
    <source>
        <dbReference type="ARBA" id="ARBA00012935"/>
    </source>
</evidence>
<protein>
    <recommendedName>
        <fullName evidence="2">UDP-N-acetyl-D-mannosamine dehydrogenase</fullName>
        <ecNumber evidence="1">1.1.1.336</ecNumber>
    </recommendedName>
    <alternativeName>
        <fullName evidence="5">UDP-ManNAc 6-dehydrogenase</fullName>
    </alternativeName>
</protein>
<dbReference type="GeneID" id="4782467"/>
<dbReference type="PIRSF" id="PIRSF000124">
    <property type="entry name" value="UDPglc_GDPman_dh"/>
    <property type="match status" value="1"/>
</dbReference>
<proteinExistence type="inferred from homology"/>
<dbReference type="HOGENOM" id="CLU_023810_3_2_2"/>
<dbReference type="GO" id="GO:0051287">
    <property type="term" value="F:NAD binding"/>
    <property type="evidence" value="ECO:0007669"/>
    <property type="project" value="InterPro"/>
</dbReference>
<comment type="similarity">
    <text evidence="7">Belongs to the UDP-glucose/GDP-mannose dehydrogenase family.</text>
</comment>
<reference evidence="10 11" key="1">
    <citation type="journal article" date="2007" name="Archaea">
        <title>The genome of Hyperthermus butylicus: a sulfur-reducing, peptide fermenting, neutrophilic Crenarchaeote growing up to 108 degrees C.</title>
        <authorList>
            <person name="Brugger K."/>
            <person name="Chen L."/>
            <person name="Stark M."/>
            <person name="Zibat A."/>
            <person name="Redder P."/>
            <person name="Ruepp A."/>
            <person name="Awayez M."/>
            <person name="She Q."/>
            <person name="Garrett R.A."/>
            <person name="Klenk H.P."/>
        </authorList>
    </citation>
    <scope>NUCLEOTIDE SEQUENCE [LARGE SCALE GENOMIC DNA]</scope>
    <source>
        <strain evidence="11">DSM 5456 / JCM 9403 / PLM1-5</strain>
    </source>
</reference>
<evidence type="ECO:0000313" key="10">
    <source>
        <dbReference type="EMBL" id="ABM81244.1"/>
    </source>
</evidence>
<dbReference type="GO" id="GO:0089714">
    <property type="term" value="F:UDP-N-acetyl-D-mannosamine dehydrogenase activity"/>
    <property type="evidence" value="ECO:0007669"/>
    <property type="project" value="UniProtKB-EC"/>
</dbReference>
<evidence type="ECO:0000256" key="5">
    <source>
        <dbReference type="ARBA" id="ARBA00030172"/>
    </source>
</evidence>
<gene>
    <name evidence="10" type="ordered locus">Hbut_1420</name>
</gene>
<dbReference type="SUPFAM" id="SSF51735">
    <property type="entry name" value="NAD(P)-binding Rossmann-fold domains"/>
    <property type="match status" value="1"/>
</dbReference>
<dbReference type="Pfam" id="PF03721">
    <property type="entry name" value="UDPG_MGDP_dh_N"/>
    <property type="match status" value="1"/>
</dbReference>
<evidence type="ECO:0000256" key="3">
    <source>
        <dbReference type="ARBA" id="ARBA00023002"/>
    </source>
</evidence>
<dbReference type="Pfam" id="PF03720">
    <property type="entry name" value="UDPG_MGDP_dh_C"/>
    <property type="match status" value="1"/>
</dbReference>
<dbReference type="InterPro" id="IPR028359">
    <property type="entry name" value="UDP_ManNAc/GlcNAc_DH"/>
</dbReference>
<keyword evidence="11" id="KW-1185">Reference proteome</keyword>
<organism evidence="10 11">
    <name type="scientific">Hyperthermus butylicus (strain DSM 5456 / JCM 9403 / PLM1-5)</name>
    <dbReference type="NCBI Taxonomy" id="415426"/>
    <lineage>
        <taxon>Archaea</taxon>
        <taxon>Thermoproteota</taxon>
        <taxon>Thermoprotei</taxon>
        <taxon>Desulfurococcales</taxon>
        <taxon>Pyrodictiaceae</taxon>
        <taxon>Hyperthermus</taxon>
    </lineage>
</organism>
<dbReference type="SMART" id="SM00984">
    <property type="entry name" value="UDPG_MGDP_dh_C"/>
    <property type="match status" value="1"/>
</dbReference>
<dbReference type="RefSeq" id="WP_011822562.1">
    <property type="nucleotide sequence ID" value="NC_008818.1"/>
</dbReference>
<keyword evidence="4" id="KW-0520">NAD</keyword>
<dbReference type="InterPro" id="IPR014027">
    <property type="entry name" value="UDP-Glc/GDP-Man_DH_C"/>
</dbReference>
<accession>A2BMN3</accession>
<keyword evidence="8" id="KW-0472">Membrane</keyword>
<evidence type="ECO:0000256" key="4">
    <source>
        <dbReference type="ARBA" id="ARBA00023027"/>
    </source>
</evidence>
<evidence type="ECO:0000256" key="8">
    <source>
        <dbReference type="SAM" id="Phobius"/>
    </source>
</evidence>
<dbReference type="GO" id="GO:0016628">
    <property type="term" value="F:oxidoreductase activity, acting on the CH-CH group of donors, NAD or NADP as acceptor"/>
    <property type="evidence" value="ECO:0007669"/>
    <property type="project" value="InterPro"/>
</dbReference>
<dbReference type="GO" id="GO:0000271">
    <property type="term" value="P:polysaccharide biosynthetic process"/>
    <property type="evidence" value="ECO:0007669"/>
    <property type="project" value="InterPro"/>
</dbReference>
<dbReference type="PANTHER" id="PTHR43491:SF1">
    <property type="entry name" value="UDP-N-ACETYL-D-MANNOSAMINE DEHYDROGENASE"/>
    <property type="match status" value="1"/>
</dbReference>
<dbReference type="InterPro" id="IPR036220">
    <property type="entry name" value="UDP-Glc/GDP-Man_DH_C_sf"/>
</dbReference>
<dbReference type="InterPro" id="IPR017476">
    <property type="entry name" value="UDP-Glc/GDP-Man"/>
</dbReference>
<dbReference type="PANTHER" id="PTHR43491">
    <property type="entry name" value="UDP-N-ACETYL-D-MANNOSAMINE DEHYDROGENASE"/>
    <property type="match status" value="1"/>
</dbReference>
<dbReference type="InterPro" id="IPR036291">
    <property type="entry name" value="NAD(P)-bd_dom_sf"/>
</dbReference>
<comment type="catalytic activity">
    <reaction evidence="6">
        <text>UDP-N-acetyl-alpha-D-mannosamine + 2 NAD(+) + H2O = UDP-N-acetyl-alpha-D-mannosaminouronate + 2 NADH + 3 H(+)</text>
        <dbReference type="Rhea" id="RHEA:25780"/>
        <dbReference type="ChEBI" id="CHEBI:15377"/>
        <dbReference type="ChEBI" id="CHEBI:15378"/>
        <dbReference type="ChEBI" id="CHEBI:57540"/>
        <dbReference type="ChEBI" id="CHEBI:57945"/>
        <dbReference type="ChEBI" id="CHEBI:68623"/>
        <dbReference type="ChEBI" id="CHEBI:70731"/>
        <dbReference type="EC" id="1.1.1.336"/>
    </reaction>
</comment>